<evidence type="ECO:0000313" key="3">
    <source>
        <dbReference type="EMBL" id="PVE44576.1"/>
    </source>
</evidence>
<dbReference type="Gene3D" id="3.30.2310.20">
    <property type="entry name" value="RelE-like"/>
    <property type="match status" value="1"/>
</dbReference>
<dbReference type="RefSeq" id="WP_053173105.1">
    <property type="nucleotide sequence ID" value="NZ_LFYT02000001.1"/>
</dbReference>
<accession>A0A2T7UIR1</accession>
<dbReference type="InterPro" id="IPR035093">
    <property type="entry name" value="RelE/ParE_toxin_dom_sf"/>
</dbReference>
<evidence type="ECO:0008006" key="5">
    <source>
        <dbReference type="Google" id="ProtNLM"/>
    </source>
</evidence>
<feature type="transmembrane region" description="Helical" evidence="2">
    <location>
        <begin position="77"/>
        <end position="96"/>
    </location>
</feature>
<evidence type="ECO:0000256" key="2">
    <source>
        <dbReference type="SAM" id="Phobius"/>
    </source>
</evidence>
<keyword evidence="2" id="KW-0812">Transmembrane</keyword>
<reference evidence="3" key="1">
    <citation type="submission" date="2017-04" db="EMBL/GenBank/DDBJ databases">
        <title>Unexpected and diverse lifestyles within the genus Limnohabitans.</title>
        <authorList>
            <person name="Kasalicky V."/>
            <person name="Mehrshad M."/>
            <person name="Andrei S.-A."/>
            <person name="Salcher M."/>
            <person name="Kratochvilova H."/>
            <person name="Simek K."/>
            <person name="Ghai R."/>
        </authorList>
    </citation>
    <scope>NUCLEOTIDE SEQUENCE [LARGE SCALE GENOMIC DNA]</scope>
    <source>
        <strain evidence="3">II-D5</strain>
    </source>
</reference>
<evidence type="ECO:0000313" key="4">
    <source>
        <dbReference type="Proteomes" id="UP000037507"/>
    </source>
</evidence>
<organism evidence="3 4">
    <name type="scientific">Limnohabitans planktonicus II-D5</name>
    <dbReference type="NCBI Taxonomy" id="1293045"/>
    <lineage>
        <taxon>Bacteria</taxon>
        <taxon>Pseudomonadati</taxon>
        <taxon>Pseudomonadota</taxon>
        <taxon>Betaproteobacteria</taxon>
        <taxon>Burkholderiales</taxon>
        <taxon>Comamonadaceae</taxon>
        <taxon>Limnohabitans</taxon>
    </lineage>
</organism>
<comment type="caution">
    <text evidence="3">The sequence shown here is derived from an EMBL/GenBank/DDBJ whole genome shotgun (WGS) entry which is preliminary data.</text>
</comment>
<dbReference type="EMBL" id="LFYT02000001">
    <property type="protein sequence ID" value="PVE44576.1"/>
    <property type="molecule type" value="Genomic_DNA"/>
</dbReference>
<dbReference type="InterPro" id="IPR007712">
    <property type="entry name" value="RelE/ParE_toxin"/>
</dbReference>
<name>A0A2T7UIR1_9BURK</name>
<evidence type="ECO:0000256" key="1">
    <source>
        <dbReference type="ARBA" id="ARBA00022649"/>
    </source>
</evidence>
<dbReference type="Pfam" id="PF05016">
    <property type="entry name" value="ParE_toxin"/>
    <property type="match status" value="1"/>
</dbReference>
<keyword evidence="4" id="KW-1185">Reference proteome</keyword>
<keyword evidence="2" id="KW-0472">Membrane</keyword>
<keyword evidence="1" id="KW-1277">Toxin-antitoxin system</keyword>
<dbReference type="AlphaFoldDB" id="A0A2T7UIR1"/>
<sequence length="110" mass="12795">MTGPRKVVILQSAKSDYRRIKNDVTQKFGAETWLEINQEWKVKLNKLAVNPELGSNISELDGTGWTGFKRYQHKNAYVVYLSTDALLTVYMFIPSMRDFRRHLMDRLLAA</sequence>
<gene>
    <name evidence="3" type="ORF">H663_000715</name>
</gene>
<dbReference type="Proteomes" id="UP000037507">
    <property type="component" value="Unassembled WGS sequence"/>
</dbReference>
<dbReference type="OrthoDB" id="8906450at2"/>
<dbReference type="STRING" id="1293045.H663_11445"/>
<proteinExistence type="predicted"/>
<protein>
    <recommendedName>
        <fullName evidence="5">Type II toxin-antitoxin system RelE/ParE family toxin</fullName>
    </recommendedName>
</protein>
<keyword evidence="2" id="KW-1133">Transmembrane helix</keyword>